<dbReference type="Gene3D" id="3.40.50.720">
    <property type="entry name" value="NAD(P)-binding Rossmann-like Domain"/>
    <property type="match status" value="1"/>
</dbReference>
<dbReference type="PANTHER" id="PTHR11374">
    <property type="entry name" value="UDP-GLUCOSE DEHYDROGENASE/UDP-MANNAC DEHYDROGENASE"/>
    <property type="match status" value="1"/>
</dbReference>
<dbReference type="Proteomes" id="UP000030693">
    <property type="component" value="Unassembled WGS sequence"/>
</dbReference>
<gene>
    <name evidence="3" type="ORF">H696_02641</name>
</gene>
<dbReference type="RefSeq" id="XP_009494828.1">
    <property type="nucleotide sequence ID" value="XM_009496553.1"/>
</dbReference>
<dbReference type="eggNOG" id="KOG2666">
    <property type="taxonomic scope" value="Eukaryota"/>
</dbReference>
<keyword evidence="4" id="KW-1185">Reference proteome</keyword>
<comment type="catalytic activity">
    <reaction evidence="1">
        <text>UDP-alpha-D-glucose + 2 NAD(+) + H2O = UDP-alpha-D-glucuronate + 2 NADH + 3 H(+)</text>
        <dbReference type="Rhea" id="RHEA:23596"/>
        <dbReference type="ChEBI" id="CHEBI:15377"/>
        <dbReference type="ChEBI" id="CHEBI:15378"/>
        <dbReference type="ChEBI" id="CHEBI:57540"/>
        <dbReference type="ChEBI" id="CHEBI:57945"/>
        <dbReference type="ChEBI" id="CHEBI:58052"/>
        <dbReference type="ChEBI" id="CHEBI:58885"/>
        <dbReference type="EC" id="1.1.1.22"/>
    </reaction>
</comment>
<protein>
    <submittedName>
        <fullName evidence="3">UDPglucose 6-dehydrogenase</fullName>
    </submittedName>
</protein>
<name>A0A058Z9U6_FONAL</name>
<dbReference type="AlphaFoldDB" id="A0A058Z9U6"/>
<dbReference type="GeneID" id="20527366"/>
<dbReference type="Pfam" id="PF03721">
    <property type="entry name" value="UDPG_MGDP_dh_N"/>
    <property type="match status" value="1"/>
</dbReference>
<reference evidence="3" key="1">
    <citation type="submission" date="2013-04" db="EMBL/GenBank/DDBJ databases">
        <title>The Genome Sequence of Fonticula alba ATCC 38817.</title>
        <authorList>
            <consortium name="The Broad Institute Genomics Platform"/>
            <person name="Russ C."/>
            <person name="Cuomo C."/>
            <person name="Burger G."/>
            <person name="Gray M.W."/>
            <person name="Holland P.W.H."/>
            <person name="King N."/>
            <person name="Lang F.B.F."/>
            <person name="Roger A.J."/>
            <person name="Ruiz-Trillo I."/>
            <person name="Brown M."/>
            <person name="Walker B."/>
            <person name="Young S."/>
            <person name="Zeng Q."/>
            <person name="Gargeya S."/>
            <person name="Fitzgerald M."/>
            <person name="Haas B."/>
            <person name="Abouelleil A."/>
            <person name="Allen A.W."/>
            <person name="Alvarado L."/>
            <person name="Arachchi H.M."/>
            <person name="Berlin A.M."/>
            <person name="Chapman S.B."/>
            <person name="Gainer-Dewar J."/>
            <person name="Goldberg J."/>
            <person name="Griggs A."/>
            <person name="Gujja S."/>
            <person name="Hansen M."/>
            <person name="Howarth C."/>
            <person name="Imamovic A."/>
            <person name="Ireland A."/>
            <person name="Larimer J."/>
            <person name="McCowan C."/>
            <person name="Murphy C."/>
            <person name="Pearson M."/>
            <person name="Poon T.W."/>
            <person name="Priest M."/>
            <person name="Roberts A."/>
            <person name="Saif S."/>
            <person name="Shea T."/>
            <person name="Sisk P."/>
            <person name="Sykes S."/>
            <person name="Wortman J."/>
            <person name="Nusbaum C."/>
            <person name="Birren B."/>
        </authorList>
    </citation>
    <scope>NUCLEOTIDE SEQUENCE [LARGE SCALE GENOMIC DNA]</scope>
    <source>
        <strain evidence="3">ATCC 38817</strain>
    </source>
</reference>
<dbReference type="GO" id="GO:0003979">
    <property type="term" value="F:UDP-glucose 6-dehydrogenase activity"/>
    <property type="evidence" value="ECO:0007669"/>
    <property type="project" value="UniProtKB-EC"/>
</dbReference>
<dbReference type="InterPro" id="IPR028356">
    <property type="entry name" value="UDPglc_DH_euk"/>
</dbReference>
<feature type="domain" description="UDP-glucose/GDP-mannose dehydrogenase N-terminal" evidence="2">
    <location>
        <begin position="15"/>
        <end position="140"/>
    </location>
</feature>
<sequence>MTSASSEPPCSKPVNICCIGAGYVGGPTCAVIAKMCPHARVTVVDLSQERIDAWNSPNLPIYEPGLQEVVEEARGRNLFYTTNVEQAIIDADLIFVSVNTPTKTAGLGAGAAADLRFIERATRTIARVATSSKIVIEKSTG</sequence>
<dbReference type="InterPro" id="IPR036291">
    <property type="entry name" value="NAD(P)-bd_dom_sf"/>
</dbReference>
<accession>A0A058Z9U6</accession>
<evidence type="ECO:0000256" key="1">
    <source>
        <dbReference type="ARBA" id="ARBA00047473"/>
    </source>
</evidence>
<evidence type="ECO:0000313" key="3">
    <source>
        <dbReference type="EMBL" id="KCV70312.1"/>
    </source>
</evidence>
<dbReference type="EMBL" id="KB932204">
    <property type="protein sequence ID" value="KCV70312.1"/>
    <property type="molecule type" value="Genomic_DNA"/>
</dbReference>
<dbReference type="GO" id="GO:0005634">
    <property type="term" value="C:nucleus"/>
    <property type="evidence" value="ECO:0007669"/>
    <property type="project" value="TreeGrafter"/>
</dbReference>
<evidence type="ECO:0000259" key="2">
    <source>
        <dbReference type="Pfam" id="PF03721"/>
    </source>
</evidence>
<dbReference type="STRING" id="691883.A0A058Z9U6"/>
<evidence type="ECO:0000313" key="4">
    <source>
        <dbReference type="Proteomes" id="UP000030693"/>
    </source>
</evidence>
<proteinExistence type="predicted"/>
<dbReference type="OrthoDB" id="5059218at2759"/>
<dbReference type="PANTHER" id="PTHR11374:SF3">
    <property type="entry name" value="UDP-GLUCOSE 6-DEHYDROGENASE"/>
    <property type="match status" value="1"/>
</dbReference>
<organism evidence="3">
    <name type="scientific">Fonticula alba</name>
    <name type="common">Slime mold</name>
    <dbReference type="NCBI Taxonomy" id="691883"/>
    <lineage>
        <taxon>Eukaryota</taxon>
        <taxon>Rotosphaerida</taxon>
        <taxon>Fonticulaceae</taxon>
        <taxon>Fonticula</taxon>
    </lineage>
</organism>
<dbReference type="GO" id="GO:0006024">
    <property type="term" value="P:glycosaminoglycan biosynthetic process"/>
    <property type="evidence" value="ECO:0007669"/>
    <property type="project" value="TreeGrafter"/>
</dbReference>
<dbReference type="SUPFAM" id="SSF51735">
    <property type="entry name" value="NAD(P)-binding Rossmann-fold domains"/>
    <property type="match status" value="1"/>
</dbReference>
<dbReference type="GO" id="GO:0051287">
    <property type="term" value="F:NAD binding"/>
    <property type="evidence" value="ECO:0007669"/>
    <property type="project" value="InterPro"/>
</dbReference>
<dbReference type="InterPro" id="IPR001732">
    <property type="entry name" value="UDP-Glc/GDP-Man_DH_N"/>
</dbReference>